<dbReference type="AlphaFoldDB" id="A0A3B0RT44"/>
<sequence>MSFEIRTRVFAGPLDLLLQLITSHQLEITELSLLDIVNEYLAYVDELSDLDMEATSEFLLIAATLIQLKARHLLPEDDPMLIDEELALAEERDRLLSRLLACLTFKDVAAVLRHRMDLASRNIARHVGLPPHVEPPSPEVIIPVDLEGFATIADRVFSTPFLEPDIDHLDLDLPSVQDAMVDLQGRMAGVVNADFDDVISHCTRDVEVVAYFLALLELARWGILRVHQEQMDGTIEIEYDAEAADRRFDTMVEKGDR</sequence>
<dbReference type="Gene3D" id="6.10.250.2410">
    <property type="match status" value="1"/>
</dbReference>
<dbReference type="EMBL" id="UOEI01000146">
    <property type="protein sequence ID" value="VAV95347.1"/>
    <property type="molecule type" value="Genomic_DNA"/>
</dbReference>
<dbReference type="PANTHER" id="PTHR33969:SF2">
    <property type="entry name" value="SEGREGATION AND CONDENSATION PROTEIN A"/>
    <property type="match status" value="1"/>
</dbReference>
<proteinExistence type="predicted"/>
<dbReference type="Pfam" id="PF02616">
    <property type="entry name" value="SMC_ScpA"/>
    <property type="match status" value="1"/>
</dbReference>
<name>A0A3B0RT44_9ZZZZ</name>
<gene>
    <name evidence="1" type="ORF">MNBD_ACTINO01-1945</name>
</gene>
<protein>
    <submittedName>
        <fullName evidence="1">Segregation and condensation protein A</fullName>
    </submittedName>
</protein>
<dbReference type="PANTHER" id="PTHR33969">
    <property type="entry name" value="SEGREGATION AND CONDENSATION PROTEIN A"/>
    <property type="match status" value="1"/>
</dbReference>
<accession>A0A3B0RT44</accession>
<reference evidence="1" key="1">
    <citation type="submission" date="2018-06" db="EMBL/GenBank/DDBJ databases">
        <authorList>
            <person name="Zhirakovskaya E."/>
        </authorList>
    </citation>
    <scope>NUCLEOTIDE SEQUENCE</scope>
</reference>
<organism evidence="1">
    <name type="scientific">hydrothermal vent metagenome</name>
    <dbReference type="NCBI Taxonomy" id="652676"/>
    <lineage>
        <taxon>unclassified sequences</taxon>
        <taxon>metagenomes</taxon>
        <taxon>ecological metagenomes</taxon>
    </lineage>
</organism>
<evidence type="ECO:0000313" key="1">
    <source>
        <dbReference type="EMBL" id="VAV95347.1"/>
    </source>
</evidence>
<dbReference type="InterPro" id="IPR003768">
    <property type="entry name" value="ScpA"/>
</dbReference>